<keyword evidence="3" id="KW-0276">Fatty acid metabolism</keyword>
<dbReference type="Proteomes" id="UP000194161">
    <property type="component" value="Chromosome"/>
</dbReference>
<dbReference type="STRING" id="463040.CAL15_00435"/>
<dbReference type="OrthoDB" id="9766486at2"/>
<comment type="similarity">
    <text evidence="1">Belongs to the ATP-dependent AMP-binding enzyme family.</text>
</comment>
<dbReference type="PANTHER" id="PTHR43859:SF4">
    <property type="entry name" value="BUTANOATE--COA LIGASE AAE1-RELATED"/>
    <property type="match status" value="1"/>
</dbReference>
<evidence type="ECO:0000259" key="5">
    <source>
        <dbReference type="Pfam" id="PF00501"/>
    </source>
</evidence>
<keyword evidence="4" id="KW-0443">Lipid metabolism</keyword>
<dbReference type="Gene3D" id="3.40.50.12780">
    <property type="entry name" value="N-terminal domain of ligase-like"/>
    <property type="match status" value="1"/>
</dbReference>
<protein>
    <submittedName>
        <fullName evidence="7">Long-chain fatty acid--CoA ligase</fullName>
    </submittedName>
</protein>
<dbReference type="InterPro" id="IPR045851">
    <property type="entry name" value="AMP-bd_C_sf"/>
</dbReference>
<name>A0A1W6Z6P7_9BORD</name>
<reference evidence="7 8" key="1">
    <citation type="submission" date="2017-05" db="EMBL/GenBank/DDBJ databases">
        <title>Complete and WGS of Bordetella genogroups.</title>
        <authorList>
            <person name="Spilker T."/>
            <person name="LiPuma J."/>
        </authorList>
    </citation>
    <scope>NUCLEOTIDE SEQUENCE [LARGE SCALE GENOMIC DNA]</scope>
    <source>
        <strain evidence="7 8">AU7206</strain>
    </source>
</reference>
<evidence type="ECO:0000256" key="4">
    <source>
        <dbReference type="ARBA" id="ARBA00023098"/>
    </source>
</evidence>
<accession>A0A1W6Z6P7</accession>
<dbReference type="Pfam" id="PF00501">
    <property type="entry name" value="AMP-binding"/>
    <property type="match status" value="1"/>
</dbReference>
<evidence type="ECO:0000256" key="1">
    <source>
        <dbReference type="ARBA" id="ARBA00006432"/>
    </source>
</evidence>
<sequence length="547" mass="60228">MLGLMQAWPLLCQRVIEYAAREHGQRRVATRLADGSVQASDYRQVHETALRISKRLLADGIRAGDRIGTVAWSTARHMECWYGIAGIGAVYHPVNPRLFSEQIVHIVNDAADQLMFVDPGFVALLEPLAAQLPTVRRYIVLADEADMPATSLPNAISFEAWLGDTDADFHWPDFDENTAAALTYTSGTTGNPKGVLYSHRSIILMSLTGCAPDMYGFSARDNVMVLVPMYHANGWTWPFSAPMTGAGLVFPGQHMDGASVADLLVDEQVTVTGGVPTIWQTVLDHLRGQGRRLTALRRVYVGGSPCPRPVLDALQEIHGAEVRASYGMTEMGPLGSICTMRVENDGLQGDERAHLQQSQGRPPFLVETRIVDEGNELRPRDGKTIGHLQVRGPCIVRAYFNQPADSVTDDGYLDTGDIASIDSLGYIRLADRAKDLVKSGGEWISSIDMEHAATMHPAVQEAAVIGARHPKWDERPLLFVVPKADMRIDKAQLYDFLAGRMAKWWLPDDILFVDSIPHTATGKLNKAALRKQYGDYLVDHPEGRQAS</sequence>
<dbReference type="PROSITE" id="PS00455">
    <property type="entry name" value="AMP_BINDING"/>
    <property type="match status" value="1"/>
</dbReference>
<evidence type="ECO:0000256" key="2">
    <source>
        <dbReference type="ARBA" id="ARBA00022598"/>
    </source>
</evidence>
<evidence type="ECO:0000256" key="3">
    <source>
        <dbReference type="ARBA" id="ARBA00022832"/>
    </source>
</evidence>
<feature type="domain" description="AMP-binding enzyme C-terminal" evidence="6">
    <location>
        <begin position="449"/>
        <end position="523"/>
    </location>
</feature>
<proteinExistence type="inferred from homology"/>
<dbReference type="GO" id="GO:0006631">
    <property type="term" value="P:fatty acid metabolic process"/>
    <property type="evidence" value="ECO:0007669"/>
    <property type="project" value="UniProtKB-KW"/>
</dbReference>
<dbReference type="FunFam" id="3.30.300.30:FF:000008">
    <property type="entry name" value="2,3-dihydroxybenzoate-AMP ligase"/>
    <property type="match status" value="1"/>
</dbReference>
<evidence type="ECO:0000313" key="7">
    <source>
        <dbReference type="EMBL" id="ARP92977.1"/>
    </source>
</evidence>
<dbReference type="GO" id="GO:0016874">
    <property type="term" value="F:ligase activity"/>
    <property type="evidence" value="ECO:0007669"/>
    <property type="project" value="UniProtKB-KW"/>
</dbReference>
<dbReference type="Gene3D" id="3.30.300.30">
    <property type="match status" value="1"/>
</dbReference>
<dbReference type="KEGG" id="bgm:CAL15_00435"/>
<dbReference type="InterPro" id="IPR025110">
    <property type="entry name" value="AMP-bd_C"/>
</dbReference>
<dbReference type="InterPro" id="IPR042099">
    <property type="entry name" value="ANL_N_sf"/>
</dbReference>
<dbReference type="SUPFAM" id="SSF56801">
    <property type="entry name" value="Acetyl-CoA synthetase-like"/>
    <property type="match status" value="1"/>
</dbReference>
<dbReference type="PANTHER" id="PTHR43859">
    <property type="entry name" value="ACYL-ACTIVATING ENZYME"/>
    <property type="match status" value="1"/>
</dbReference>
<dbReference type="EMBL" id="CP021111">
    <property type="protein sequence ID" value="ARP92977.1"/>
    <property type="molecule type" value="Genomic_DNA"/>
</dbReference>
<dbReference type="CDD" id="cd12119">
    <property type="entry name" value="ttLC_FACS_AlkK_like"/>
    <property type="match status" value="1"/>
</dbReference>
<organism evidence="7 8">
    <name type="scientific">Bordetella genomosp. 13</name>
    <dbReference type="NCBI Taxonomy" id="463040"/>
    <lineage>
        <taxon>Bacteria</taxon>
        <taxon>Pseudomonadati</taxon>
        <taxon>Pseudomonadota</taxon>
        <taxon>Betaproteobacteria</taxon>
        <taxon>Burkholderiales</taxon>
        <taxon>Alcaligenaceae</taxon>
        <taxon>Bordetella</taxon>
    </lineage>
</organism>
<dbReference type="InterPro" id="IPR000873">
    <property type="entry name" value="AMP-dep_synth/lig_dom"/>
</dbReference>
<dbReference type="InterPro" id="IPR020845">
    <property type="entry name" value="AMP-binding_CS"/>
</dbReference>
<dbReference type="NCBIfam" id="NF004837">
    <property type="entry name" value="PRK06187.1"/>
    <property type="match status" value="1"/>
</dbReference>
<dbReference type="Pfam" id="PF13193">
    <property type="entry name" value="AMP-binding_C"/>
    <property type="match status" value="1"/>
</dbReference>
<keyword evidence="2 7" id="KW-0436">Ligase</keyword>
<evidence type="ECO:0000313" key="8">
    <source>
        <dbReference type="Proteomes" id="UP000194161"/>
    </source>
</evidence>
<keyword evidence="8" id="KW-1185">Reference proteome</keyword>
<evidence type="ECO:0000259" key="6">
    <source>
        <dbReference type="Pfam" id="PF13193"/>
    </source>
</evidence>
<gene>
    <name evidence="7" type="ORF">CAL15_00435</name>
</gene>
<dbReference type="AlphaFoldDB" id="A0A1W6Z6P7"/>
<feature type="domain" description="AMP-dependent synthetase/ligase" evidence="5">
    <location>
        <begin position="18"/>
        <end position="400"/>
    </location>
</feature>